<dbReference type="AlphaFoldDB" id="A0A7J5IML4"/>
<evidence type="ECO:0000313" key="1">
    <source>
        <dbReference type="EMBL" id="KAB4255468.1"/>
    </source>
</evidence>
<proteinExistence type="predicted"/>
<name>A0A7J5IML4_BACUN</name>
<dbReference type="RefSeq" id="WP_151881916.1">
    <property type="nucleotide sequence ID" value="NZ_JBCHGE010000048.1"/>
</dbReference>
<sequence>ANADSCWWSMYRFHVQDPIYFHHDIRVTLQQIGGAPYQKVLELYRAKVPLIPITIDESDLLKFYHLLDKDSELHITDKKFPKGFVNFYRKDHVTSTAYFYLDRPYIH</sequence>
<protein>
    <submittedName>
        <fullName evidence="1">DUF2961 domain-containing protein</fullName>
    </submittedName>
</protein>
<dbReference type="Pfam" id="PF11175">
    <property type="entry name" value="DUF2961"/>
    <property type="match status" value="1"/>
</dbReference>
<gene>
    <name evidence="1" type="ORF">GAP48_08840</name>
</gene>
<organism evidence="1 2">
    <name type="scientific">Bacteroides uniformis</name>
    <dbReference type="NCBI Taxonomy" id="820"/>
    <lineage>
        <taxon>Bacteria</taxon>
        <taxon>Pseudomonadati</taxon>
        <taxon>Bacteroidota</taxon>
        <taxon>Bacteroidia</taxon>
        <taxon>Bacteroidales</taxon>
        <taxon>Bacteroidaceae</taxon>
        <taxon>Bacteroides</taxon>
    </lineage>
</organism>
<dbReference type="EMBL" id="WCTJ01000011">
    <property type="protein sequence ID" value="KAB4255468.1"/>
    <property type="molecule type" value="Genomic_DNA"/>
</dbReference>
<dbReference type="InterPro" id="IPR021345">
    <property type="entry name" value="DUF2961"/>
</dbReference>
<evidence type="ECO:0000313" key="2">
    <source>
        <dbReference type="Proteomes" id="UP000487989"/>
    </source>
</evidence>
<comment type="caution">
    <text evidence="1">The sequence shown here is derived from an EMBL/GenBank/DDBJ whole genome shotgun (WGS) entry which is preliminary data.</text>
</comment>
<dbReference type="Proteomes" id="UP000487989">
    <property type="component" value="Unassembled WGS sequence"/>
</dbReference>
<accession>A0A7J5IML4</accession>
<reference evidence="1 2" key="1">
    <citation type="journal article" date="2019" name="Nat. Med.">
        <title>A library of human gut bacterial isolates paired with longitudinal multiomics data enables mechanistic microbiome research.</title>
        <authorList>
            <person name="Poyet M."/>
            <person name="Groussin M."/>
            <person name="Gibbons S.M."/>
            <person name="Avila-Pacheco J."/>
            <person name="Jiang X."/>
            <person name="Kearney S.M."/>
            <person name="Perrotta A.R."/>
            <person name="Berdy B."/>
            <person name="Zhao S."/>
            <person name="Lieberman T.D."/>
            <person name="Swanson P.K."/>
            <person name="Smith M."/>
            <person name="Roesemann S."/>
            <person name="Alexander J.E."/>
            <person name="Rich S.A."/>
            <person name="Livny J."/>
            <person name="Vlamakis H."/>
            <person name="Clish C."/>
            <person name="Bullock K."/>
            <person name="Deik A."/>
            <person name="Scott J."/>
            <person name="Pierce K.A."/>
            <person name="Xavier R.J."/>
            <person name="Alm E.J."/>
        </authorList>
    </citation>
    <scope>NUCLEOTIDE SEQUENCE [LARGE SCALE GENOMIC DNA]</scope>
    <source>
        <strain evidence="1 2">BIOML-A3</strain>
    </source>
</reference>
<dbReference type="Gene3D" id="2.60.120.1390">
    <property type="match status" value="1"/>
</dbReference>
<feature type="non-terminal residue" evidence="1">
    <location>
        <position position="1"/>
    </location>
</feature>